<dbReference type="EMBL" id="JAWDJX010000024">
    <property type="protein sequence ID" value="KAK3051803.1"/>
    <property type="molecule type" value="Genomic_DNA"/>
</dbReference>
<proteinExistence type="predicted"/>
<evidence type="ECO:0000313" key="4">
    <source>
        <dbReference type="Proteomes" id="UP001271007"/>
    </source>
</evidence>
<name>A0AAJ0DJV4_9PEZI</name>
<dbReference type="GO" id="GO:0005829">
    <property type="term" value="C:cytosol"/>
    <property type="evidence" value="ECO:0007669"/>
    <property type="project" value="GOC"/>
</dbReference>
<dbReference type="AlphaFoldDB" id="A0AAJ0DJV4"/>
<dbReference type="PANTHER" id="PTHR13847:SF185">
    <property type="entry name" value="FAD DEPENDENT OXIDOREDUCTASE SUPERFAMILY (AFU_ORTHOLOGUE AFUA_3G02360)"/>
    <property type="match status" value="1"/>
</dbReference>
<evidence type="ECO:0000256" key="1">
    <source>
        <dbReference type="SAM" id="MobiDB-lite"/>
    </source>
</evidence>
<evidence type="ECO:0000259" key="2">
    <source>
        <dbReference type="Pfam" id="PF01266"/>
    </source>
</evidence>
<dbReference type="GO" id="GO:0042147">
    <property type="term" value="P:retrograde transport, endosome to Golgi"/>
    <property type="evidence" value="ECO:0007669"/>
    <property type="project" value="TreeGrafter"/>
</dbReference>
<evidence type="ECO:0000313" key="3">
    <source>
        <dbReference type="EMBL" id="KAK3051803.1"/>
    </source>
</evidence>
<comment type="caution">
    <text evidence="3">The sequence shown here is derived from an EMBL/GenBank/DDBJ whole genome shotgun (WGS) entry which is preliminary data.</text>
</comment>
<accession>A0AAJ0DJV4</accession>
<gene>
    <name evidence="3" type="ORF">LTR09_007103</name>
</gene>
<protein>
    <recommendedName>
        <fullName evidence="2">FAD dependent oxidoreductase domain-containing protein</fullName>
    </recommendedName>
</protein>
<feature type="region of interest" description="Disordered" evidence="1">
    <location>
        <begin position="109"/>
        <end position="174"/>
    </location>
</feature>
<dbReference type="Gene3D" id="3.50.50.60">
    <property type="entry name" value="FAD/NAD(P)-binding domain"/>
    <property type="match status" value="1"/>
</dbReference>
<reference evidence="3" key="1">
    <citation type="submission" date="2023-04" db="EMBL/GenBank/DDBJ databases">
        <title>Black Yeasts Isolated from many extreme environments.</title>
        <authorList>
            <person name="Coleine C."/>
            <person name="Stajich J.E."/>
            <person name="Selbmann L."/>
        </authorList>
    </citation>
    <scope>NUCLEOTIDE SEQUENCE</scope>
    <source>
        <strain evidence="3">CCFEE 5312</strain>
    </source>
</reference>
<organism evidence="3 4">
    <name type="scientific">Extremus antarcticus</name>
    <dbReference type="NCBI Taxonomy" id="702011"/>
    <lineage>
        <taxon>Eukaryota</taxon>
        <taxon>Fungi</taxon>
        <taxon>Dikarya</taxon>
        <taxon>Ascomycota</taxon>
        <taxon>Pezizomycotina</taxon>
        <taxon>Dothideomycetes</taxon>
        <taxon>Dothideomycetidae</taxon>
        <taxon>Mycosphaerellales</taxon>
        <taxon>Extremaceae</taxon>
        <taxon>Extremus</taxon>
    </lineage>
</organism>
<feature type="domain" description="FAD dependent oxidoreductase" evidence="2">
    <location>
        <begin position="229"/>
        <end position="601"/>
    </location>
</feature>
<sequence>MSKKQLVSSGYDGSELVPVGNWVKNEKIKTCKCETCGERVKKWSYKCMDCWRHVCSECLDLDSDDRSDYQHRAARNHVEESCWHRFARQGNMHPAFAAYTPPPPMRLEEEARARASKQLANATKAAKAQGLSKQKPPPTKHPRGSSASAPGEPDSDFVGPSTIPDIAKAPPVTRKRKLNLTKAYDSDDTVSPPEDNSSKVVKLMLRRRGTASVDTSVSGTAARLAAVNVTVVGAGFVGLFVARELALEARKRDHPIQITVVEIRDGHCQLASGYCNGLLSADGLPDGWNPLAQRSKQAWLEILSLPDWKQELSFSTTTPLTVTLTGSQNHEKCPSWLKGTDQASFEATSDSIGRIDSSKLASWLLAQCQALGVSFRFGHTALSATFDDQAKLTSVRLADHSQEDKVAELPCTQLVLAAGPFTTCIFDDLFPTHPVIVQNTVYAAHWFTVPSNIESTPNDVALYLPKGAATERKLQDRVTMVAYPTDSTIKVTAFGAGVSNDHLPSEDARRVRHGKTKELRTLTAPYLNHDGLDTNDKRQVQASGRSELSVANGGAPIIDRVPASALGLSNTSGVEESGVWLCYGFGQYGTLLAPGAAGLLVSKMFDGGQEIEDFCLPPYERSDLKSEGKGKGKAGAQVT</sequence>
<dbReference type="InterPro" id="IPR006076">
    <property type="entry name" value="FAD-dep_OxRdtase"/>
</dbReference>
<dbReference type="Pfam" id="PF01266">
    <property type="entry name" value="DAO"/>
    <property type="match status" value="1"/>
</dbReference>
<dbReference type="Proteomes" id="UP001271007">
    <property type="component" value="Unassembled WGS sequence"/>
</dbReference>
<keyword evidence="4" id="KW-1185">Reference proteome</keyword>
<dbReference type="InterPro" id="IPR036188">
    <property type="entry name" value="FAD/NAD-bd_sf"/>
</dbReference>
<dbReference type="SUPFAM" id="SSF51905">
    <property type="entry name" value="FAD/NAD(P)-binding domain"/>
    <property type="match status" value="1"/>
</dbReference>
<dbReference type="GO" id="GO:0005770">
    <property type="term" value="C:late endosome"/>
    <property type="evidence" value="ECO:0007669"/>
    <property type="project" value="TreeGrafter"/>
</dbReference>
<dbReference type="PANTHER" id="PTHR13847">
    <property type="entry name" value="SARCOSINE DEHYDROGENASE-RELATED"/>
    <property type="match status" value="1"/>
</dbReference>